<comment type="function">
    <text evidence="7">This enzyme is involved in nucleotide metabolism: it produces dUMP, the immediate precursor of thymidine nucleotides and it decreases the intracellular concentration of dUTP so that uracil cannot be incorporated into DNA.</text>
</comment>
<dbReference type="EC" id="3.6.1.23" evidence="7"/>
<feature type="domain" description="dUTPase-like" evidence="8">
    <location>
        <begin position="18"/>
        <end position="148"/>
    </location>
</feature>
<keyword evidence="3 7" id="KW-0378">Hydrolase</keyword>
<evidence type="ECO:0000256" key="3">
    <source>
        <dbReference type="ARBA" id="ARBA00022801"/>
    </source>
</evidence>
<evidence type="ECO:0000256" key="7">
    <source>
        <dbReference type="HAMAP-Rule" id="MF_00116"/>
    </source>
</evidence>
<dbReference type="PANTHER" id="PTHR11241">
    <property type="entry name" value="DEOXYURIDINE 5'-TRIPHOSPHATE NUCLEOTIDOHYDROLASE"/>
    <property type="match status" value="1"/>
</dbReference>
<keyword evidence="5 7" id="KW-0546">Nucleotide metabolism</keyword>
<dbReference type="NCBIfam" id="TIGR00576">
    <property type="entry name" value="dut"/>
    <property type="match status" value="1"/>
</dbReference>
<dbReference type="HAMAP" id="MF_00116">
    <property type="entry name" value="dUTPase_bact"/>
    <property type="match status" value="1"/>
</dbReference>
<organism evidence="9 10">
    <name type="scientific">Minwuia thermotolerans</name>
    <dbReference type="NCBI Taxonomy" id="2056226"/>
    <lineage>
        <taxon>Bacteria</taxon>
        <taxon>Pseudomonadati</taxon>
        <taxon>Pseudomonadota</taxon>
        <taxon>Alphaproteobacteria</taxon>
        <taxon>Minwuiales</taxon>
        <taxon>Minwuiaceae</taxon>
        <taxon>Minwuia</taxon>
    </lineage>
</organism>
<dbReference type="AlphaFoldDB" id="A0A2M9G023"/>
<dbReference type="NCBIfam" id="NF001862">
    <property type="entry name" value="PRK00601.1"/>
    <property type="match status" value="1"/>
</dbReference>
<dbReference type="InterPro" id="IPR029054">
    <property type="entry name" value="dUTPase-like"/>
</dbReference>
<dbReference type="SUPFAM" id="SSF51283">
    <property type="entry name" value="dUTPase-like"/>
    <property type="match status" value="1"/>
</dbReference>
<dbReference type="RefSeq" id="WP_109794043.1">
    <property type="nucleotide sequence ID" value="NZ_PHIG01000037.1"/>
</dbReference>
<comment type="catalytic activity">
    <reaction evidence="6 7">
        <text>dUTP + H2O = dUMP + diphosphate + H(+)</text>
        <dbReference type="Rhea" id="RHEA:10248"/>
        <dbReference type="ChEBI" id="CHEBI:15377"/>
        <dbReference type="ChEBI" id="CHEBI:15378"/>
        <dbReference type="ChEBI" id="CHEBI:33019"/>
        <dbReference type="ChEBI" id="CHEBI:61555"/>
        <dbReference type="ChEBI" id="CHEBI:246422"/>
        <dbReference type="EC" id="3.6.1.23"/>
    </reaction>
</comment>
<dbReference type="GO" id="GO:0006226">
    <property type="term" value="P:dUMP biosynthetic process"/>
    <property type="evidence" value="ECO:0007669"/>
    <property type="project" value="UniProtKB-UniRule"/>
</dbReference>
<comment type="caution">
    <text evidence="7">Lacks conserved residue(s) required for the propagation of feature annotation.</text>
</comment>
<evidence type="ECO:0000256" key="5">
    <source>
        <dbReference type="ARBA" id="ARBA00023080"/>
    </source>
</evidence>
<sequence>MNLDAIPIRRLAHAADLPLPAYESAGAAGMDLRAAIDAPLILAPWRRAMVPTGIAIALPPGHEAQVRPRSGLAARHGVTVLNSPGTVDADYRGEVSVILVNLSAEPFEIRRGDRIAQMVVAPVSRCAWREVEALEETARGGGGFGSTGVGRP</sequence>
<dbReference type="Gene3D" id="2.70.40.10">
    <property type="match status" value="1"/>
</dbReference>
<comment type="cofactor">
    <cofactor evidence="7">
        <name>Mg(2+)</name>
        <dbReference type="ChEBI" id="CHEBI:18420"/>
    </cofactor>
</comment>
<evidence type="ECO:0000259" key="8">
    <source>
        <dbReference type="Pfam" id="PF00692"/>
    </source>
</evidence>
<keyword evidence="4 7" id="KW-0460">Magnesium</keyword>
<dbReference type="FunFam" id="2.70.40.10:FF:000002">
    <property type="entry name" value="dUTP diphosphatase"/>
    <property type="match status" value="1"/>
</dbReference>
<dbReference type="CDD" id="cd07557">
    <property type="entry name" value="trimeric_dUTPase"/>
    <property type="match status" value="1"/>
</dbReference>
<dbReference type="InterPro" id="IPR036157">
    <property type="entry name" value="dUTPase-like_sf"/>
</dbReference>
<evidence type="ECO:0000256" key="6">
    <source>
        <dbReference type="ARBA" id="ARBA00047686"/>
    </source>
</evidence>
<protein>
    <recommendedName>
        <fullName evidence="7">Deoxyuridine 5'-triphosphate nucleotidohydrolase</fullName>
        <shortName evidence="7">dUTPase</shortName>
        <ecNumber evidence="7">3.6.1.23</ecNumber>
    </recommendedName>
    <alternativeName>
        <fullName evidence="7">dUTP pyrophosphatase</fullName>
    </alternativeName>
</protein>
<dbReference type="InterPro" id="IPR008181">
    <property type="entry name" value="dUTPase"/>
</dbReference>
<dbReference type="InterPro" id="IPR033704">
    <property type="entry name" value="dUTPase_trimeric"/>
</dbReference>
<feature type="binding site" evidence="7">
    <location>
        <position position="82"/>
    </location>
    <ligand>
        <name>substrate</name>
    </ligand>
</feature>
<dbReference type="GO" id="GO:0000287">
    <property type="term" value="F:magnesium ion binding"/>
    <property type="evidence" value="ECO:0007669"/>
    <property type="project" value="UniProtKB-UniRule"/>
</dbReference>
<keyword evidence="10" id="KW-1185">Reference proteome</keyword>
<dbReference type="PANTHER" id="PTHR11241:SF0">
    <property type="entry name" value="DEOXYURIDINE 5'-TRIPHOSPHATE NUCLEOTIDOHYDROLASE"/>
    <property type="match status" value="1"/>
</dbReference>
<proteinExistence type="inferred from homology"/>
<comment type="caution">
    <text evidence="9">The sequence shown here is derived from an EMBL/GenBank/DDBJ whole genome shotgun (WGS) entry which is preliminary data.</text>
</comment>
<dbReference type="EMBL" id="PHIG01000037">
    <property type="protein sequence ID" value="PJK29068.1"/>
    <property type="molecule type" value="Genomic_DNA"/>
</dbReference>
<evidence type="ECO:0000256" key="4">
    <source>
        <dbReference type="ARBA" id="ARBA00022842"/>
    </source>
</evidence>
<dbReference type="Proteomes" id="UP000229498">
    <property type="component" value="Unassembled WGS sequence"/>
</dbReference>
<evidence type="ECO:0000313" key="9">
    <source>
        <dbReference type="EMBL" id="PJK29068.1"/>
    </source>
</evidence>
<dbReference type="UniPathway" id="UPA00610">
    <property type="reaction ID" value="UER00666"/>
</dbReference>
<dbReference type="GO" id="GO:0004170">
    <property type="term" value="F:dUTP diphosphatase activity"/>
    <property type="evidence" value="ECO:0007669"/>
    <property type="project" value="UniProtKB-UniRule"/>
</dbReference>
<gene>
    <name evidence="7" type="primary">dut</name>
    <name evidence="9" type="ORF">CVT23_14210</name>
</gene>
<comment type="similarity">
    <text evidence="1 7">Belongs to the dUTPase family.</text>
</comment>
<feature type="binding site" evidence="7">
    <location>
        <begin position="86"/>
        <end position="88"/>
    </location>
    <ligand>
        <name>substrate</name>
    </ligand>
</feature>
<evidence type="ECO:0000313" key="10">
    <source>
        <dbReference type="Proteomes" id="UP000229498"/>
    </source>
</evidence>
<dbReference type="OrthoDB" id="9809956at2"/>
<dbReference type="Pfam" id="PF00692">
    <property type="entry name" value="dUTPase"/>
    <property type="match status" value="1"/>
</dbReference>
<accession>A0A2M9G023</accession>
<feature type="binding site" evidence="7">
    <location>
        <begin position="69"/>
        <end position="71"/>
    </location>
    <ligand>
        <name>substrate</name>
    </ligand>
</feature>
<dbReference type="GO" id="GO:0046081">
    <property type="term" value="P:dUTP catabolic process"/>
    <property type="evidence" value="ECO:0007669"/>
    <property type="project" value="InterPro"/>
</dbReference>
<name>A0A2M9G023_9PROT</name>
<evidence type="ECO:0000256" key="2">
    <source>
        <dbReference type="ARBA" id="ARBA00022723"/>
    </source>
</evidence>
<evidence type="ECO:0000256" key="1">
    <source>
        <dbReference type="ARBA" id="ARBA00006581"/>
    </source>
</evidence>
<keyword evidence="2 7" id="KW-0479">Metal-binding</keyword>
<comment type="pathway">
    <text evidence="7">Pyrimidine metabolism; dUMP biosynthesis; dUMP from dCTP (dUTP route): step 2/2.</text>
</comment>
<reference evidence="9 10" key="1">
    <citation type="submission" date="2017-11" db="EMBL/GenBank/DDBJ databases">
        <title>Draft genome sequence of Rhizobiales bacterium SY3-13.</title>
        <authorList>
            <person name="Sun C."/>
        </authorList>
    </citation>
    <scope>NUCLEOTIDE SEQUENCE [LARGE SCALE GENOMIC DNA]</scope>
    <source>
        <strain evidence="9 10">SY3-13</strain>
    </source>
</reference>